<dbReference type="GO" id="GO:0030479">
    <property type="term" value="C:actin cortical patch"/>
    <property type="evidence" value="ECO:0007669"/>
    <property type="project" value="TreeGrafter"/>
</dbReference>
<dbReference type="RefSeq" id="XP_040761073.1">
    <property type="nucleotide sequence ID" value="XM_040905847.1"/>
</dbReference>
<keyword evidence="1" id="KW-0175">Coiled coil</keyword>
<feature type="compositionally biased region" description="Polar residues" evidence="2">
    <location>
        <begin position="80"/>
        <end position="89"/>
    </location>
</feature>
<dbReference type="OrthoDB" id="10255964at2759"/>
<dbReference type="InterPro" id="IPR008942">
    <property type="entry name" value="ENTH_VHS"/>
</dbReference>
<dbReference type="Gene3D" id="1.25.40.90">
    <property type="match status" value="1"/>
</dbReference>
<dbReference type="PANTHER" id="PTHR47789:SF2">
    <property type="entry name" value="VHS DOMAIN-CONTAINING PROTEIN"/>
    <property type="match status" value="1"/>
</dbReference>
<feature type="compositionally biased region" description="Pro residues" evidence="2">
    <location>
        <begin position="90"/>
        <end position="106"/>
    </location>
</feature>
<dbReference type="Proteomes" id="UP000076871">
    <property type="component" value="Unassembled WGS sequence"/>
</dbReference>
<feature type="coiled-coil region" evidence="1">
    <location>
        <begin position="489"/>
        <end position="519"/>
    </location>
</feature>
<dbReference type="AlphaFoldDB" id="A0A165CRZ3"/>
<feature type="compositionally biased region" description="Basic and acidic residues" evidence="2">
    <location>
        <begin position="525"/>
        <end position="549"/>
    </location>
</feature>
<dbReference type="CDD" id="cd16980">
    <property type="entry name" value="VHS_Lsb5"/>
    <property type="match status" value="1"/>
</dbReference>
<accession>A0A165CRZ3</accession>
<feature type="compositionally biased region" description="Basic and acidic residues" evidence="2">
    <location>
        <begin position="650"/>
        <end position="661"/>
    </location>
</feature>
<evidence type="ECO:0000313" key="5">
    <source>
        <dbReference type="Proteomes" id="UP000076871"/>
    </source>
</evidence>
<feature type="region of interest" description="Disordered" evidence="2">
    <location>
        <begin position="626"/>
        <end position="670"/>
    </location>
</feature>
<gene>
    <name evidence="4" type="ORF">LAESUDRAFT_684169</name>
</gene>
<proteinExistence type="predicted"/>
<protein>
    <recommendedName>
        <fullName evidence="3">VHS domain-containing protein</fullName>
    </recommendedName>
</protein>
<evidence type="ECO:0000256" key="2">
    <source>
        <dbReference type="SAM" id="MobiDB-lite"/>
    </source>
</evidence>
<feature type="compositionally biased region" description="Basic and acidic residues" evidence="2">
    <location>
        <begin position="108"/>
        <end position="120"/>
    </location>
</feature>
<evidence type="ECO:0000259" key="3">
    <source>
        <dbReference type="PROSITE" id="PS50179"/>
    </source>
</evidence>
<dbReference type="SUPFAM" id="SSF89009">
    <property type="entry name" value="GAT-like domain"/>
    <property type="match status" value="1"/>
</dbReference>
<dbReference type="PANTHER" id="PTHR47789">
    <property type="entry name" value="LAS SEVENTEEN-BINDING PROTEIN 5"/>
    <property type="match status" value="1"/>
</dbReference>
<dbReference type="GO" id="GO:0007034">
    <property type="term" value="P:vacuolar transport"/>
    <property type="evidence" value="ECO:0007669"/>
    <property type="project" value="UniProtKB-ARBA"/>
</dbReference>
<feature type="region of interest" description="Disordered" evidence="2">
    <location>
        <begin position="525"/>
        <end position="614"/>
    </location>
</feature>
<feature type="domain" description="VHS" evidence="3">
    <location>
        <begin position="198"/>
        <end position="320"/>
    </location>
</feature>
<dbReference type="STRING" id="1314785.A0A165CRZ3"/>
<dbReference type="InterPro" id="IPR045007">
    <property type="entry name" value="LSB5"/>
</dbReference>
<dbReference type="EMBL" id="KV427645">
    <property type="protein sequence ID" value="KZT03333.1"/>
    <property type="molecule type" value="Genomic_DNA"/>
</dbReference>
<dbReference type="GeneID" id="63822876"/>
<dbReference type="InterPro" id="IPR002014">
    <property type="entry name" value="VHS_dom"/>
</dbReference>
<feature type="region of interest" description="Disordered" evidence="2">
    <location>
        <begin position="144"/>
        <end position="189"/>
    </location>
</feature>
<feature type="compositionally biased region" description="Pro residues" evidence="2">
    <location>
        <begin position="353"/>
        <end position="368"/>
    </location>
</feature>
<feature type="compositionally biased region" description="Basic and acidic residues" evidence="2">
    <location>
        <begin position="1"/>
        <end position="11"/>
    </location>
</feature>
<organism evidence="4 5">
    <name type="scientific">Laetiporus sulphureus 93-53</name>
    <dbReference type="NCBI Taxonomy" id="1314785"/>
    <lineage>
        <taxon>Eukaryota</taxon>
        <taxon>Fungi</taxon>
        <taxon>Dikarya</taxon>
        <taxon>Basidiomycota</taxon>
        <taxon>Agaricomycotina</taxon>
        <taxon>Agaricomycetes</taxon>
        <taxon>Polyporales</taxon>
        <taxon>Laetiporus</taxon>
    </lineage>
</organism>
<dbReference type="GO" id="GO:0007015">
    <property type="term" value="P:actin filament organization"/>
    <property type="evidence" value="ECO:0007669"/>
    <property type="project" value="InterPro"/>
</dbReference>
<dbReference type="GO" id="GO:0043130">
    <property type="term" value="F:ubiquitin binding"/>
    <property type="evidence" value="ECO:0007669"/>
    <property type="project" value="InterPro"/>
</dbReference>
<feature type="compositionally biased region" description="Basic and acidic residues" evidence="2">
    <location>
        <begin position="449"/>
        <end position="462"/>
    </location>
</feature>
<keyword evidence="5" id="KW-1185">Reference proteome</keyword>
<dbReference type="SUPFAM" id="SSF48464">
    <property type="entry name" value="ENTH/VHS domain"/>
    <property type="match status" value="1"/>
</dbReference>
<reference evidence="4 5" key="1">
    <citation type="journal article" date="2016" name="Mol. Biol. Evol.">
        <title>Comparative Genomics of Early-Diverging Mushroom-Forming Fungi Provides Insights into the Origins of Lignocellulose Decay Capabilities.</title>
        <authorList>
            <person name="Nagy L.G."/>
            <person name="Riley R."/>
            <person name="Tritt A."/>
            <person name="Adam C."/>
            <person name="Daum C."/>
            <person name="Floudas D."/>
            <person name="Sun H."/>
            <person name="Yadav J.S."/>
            <person name="Pangilinan J."/>
            <person name="Larsson K.H."/>
            <person name="Matsuura K."/>
            <person name="Barry K."/>
            <person name="Labutti K."/>
            <person name="Kuo R."/>
            <person name="Ohm R.A."/>
            <person name="Bhattacharya S.S."/>
            <person name="Shirouzu T."/>
            <person name="Yoshinaga Y."/>
            <person name="Martin F.M."/>
            <person name="Grigoriev I.V."/>
            <person name="Hibbett D.S."/>
        </authorList>
    </citation>
    <scope>NUCLEOTIDE SEQUENCE [LARGE SCALE GENOMIC DNA]</scope>
    <source>
        <strain evidence="4 5">93-53</strain>
    </source>
</reference>
<dbReference type="GO" id="GO:0035091">
    <property type="term" value="F:phosphatidylinositol binding"/>
    <property type="evidence" value="ECO:0007669"/>
    <property type="project" value="InterPro"/>
</dbReference>
<evidence type="ECO:0000256" key="1">
    <source>
        <dbReference type="SAM" id="Coils"/>
    </source>
</evidence>
<dbReference type="InParanoid" id="A0A165CRZ3"/>
<dbReference type="CDD" id="cd21383">
    <property type="entry name" value="GAT_GGA_Tom1-like"/>
    <property type="match status" value="1"/>
</dbReference>
<dbReference type="Pfam" id="PF00790">
    <property type="entry name" value="VHS"/>
    <property type="match status" value="1"/>
</dbReference>
<dbReference type="GO" id="GO:0006897">
    <property type="term" value="P:endocytosis"/>
    <property type="evidence" value="ECO:0007669"/>
    <property type="project" value="InterPro"/>
</dbReference>
<dbReference type="GO" id="GO:0051666">
    <property type="term" value="P:actin cortical patch localization"/>
    <property type="evidence" value="ECO:0007669"/>
    <property type="project" value="TreeGrafter"/>
</dbReference>
<name>A0A165CRZ3_9APHY</name>
<feature type="compositionally biased region" description="Low complexity" evidence="2">
    <location>
        <begin position="561"/>
        <end position="578"/>
    </location>
</feature>
<dbReference type="SMART" id="SM00288">
    <property type="entry name" value="VHS"/>
    <property type="match status" value="1"/>
</dbReference>
<evidence type="ECO:0000313" key="4">
    <source>
        <dbReference type="EMBL" id="KZT03333.1"/>
    </source>
</evidence>
<dbReference type="PROSITE" id="PS50179">
    <property type="entry name" value="VHS"/>
    <property type="match status" value="1"/>
</dbReference>
<feature type="region of interest" description="Disordered" evidence="2">
    <location>
        <begin position="449"/>
        <end position="489"/>
    </location>
</feature>
<dbReference type="InterPro" id="IPR038425">
    <property type="entry name" value="GAT_sf"/>
</dbReference>
<feature type="compositionally biased region" description="Basic and acidic residues" evidence="2">
    <location>
        <begin position="157"/>
        <end position="189"/>
    </location>
</feature>
<feature type="region of interest" description="Disordered" evidence="2">
    <location>
        <begin position="1"/>
        <end position="128"/>
    </location>
</feature>
<sequence>MKKLFTRDKGKAKLAPSDIGSGTPTEHHFNGLHANHRHDRSQSSTPQPDDHWSIVDSDAQSYTVRSVISPVGSSPPLPTSTPQFVSQSNVPPPSAVPPASSSPPPKGAQRERDREREPLLRKRPTNGHSAFAAVGILKALDPHVDQAHPSEPSEDGTMEHSSREEKKERRFWERSKDKDKERGSKQEDAHAELTRMIGYLTATASEDWSLVLEVCERASANESSAKEAAKALRREFKYAEPAAQLSAARLWAIMLRNASELFITQCCSRKFLDTLEDVITSQRTPPVVRERLLDVLAAASYASTQGSKEHAFRHLWKKVKPADKPEEGIPFDTGDAMFYPPILRHSQQSLPPGAEPQPSPLQRPPPIVMSPKPRSSPRQRVIPIEEDIRRLFQECNVGRGNASLLSESLAFAKPEDLKEKDIIREFYARCRASQELISAQIPWAFAGAERSRQASGRRERPVRPSFDSGRTRTDSVVSHPESEAGSGELTQEEQLLAALLAANEELMSALRQYDDLERVGIEREAEERSKKETRMNRSQLRYEDVDHSFLEPGYPNHGAGSSSRSPSPSSPSLSPNPSFVLTPVVPSQAHPLPPIPTHTTANATHPSLPPHHHPLPIVQQISIQSLAPPPHAPLGPRSPGHNPNRSRTPSPDRHEHRDSHHHEHWHHEHRLWPRRSVDSTASIITHDMSRMRVQEHQGGAIGEEEAPEMPVRPSAKALGKRKVVEPVDPDPFDPDDLFYDHTEESIRQNDDGLDSDSDSGHYRGWNQPVQYVYDAAAELMEQRLKEGRLAQAAVTPALVH</sequence>
<feature type="region of interest" description="Disordered" evidence="2">
    <location>
        <begin position="345"/>
        <end position="378"/>
    </location>
</feature>
<dbReference type="Gene3D" id="1.20.58.160">
    <property type="match status" value="1"/>
</dbReference>